<dbReference type="FunFam" id="2.60.120.180:FF:000001">
    <property type="entry name" value="Endo-1,4-beta-xylanase"/>
    <property type="match status" value="1"/>
</dbReference>
<dbReference type="KEGG" id="xya:ET471_09170"/>
<dbReference type="Proteomes" id="UP000292118">
    <property type="component" value="Chromosome"/>
</dbReference>
<evidence type="ECO:0000256" key="8">
    <source>
        <dbReference type="ARBA" id="ARBA00023295"/>
    </source>
</evidence>
<feature type="chain" id="PRO_5020233310" description="Endo-1,4-beta-xylanase" evidence="13">
    <location>
        <begin position="41"/>
        <end position="338"/>
    </location>
</feature>
<dbReference type="InterPro" id="IPR013319">
    <property type="entry name" value="GH11/12"/>
</dbReference>
<dbReference type="UniPathway" id="UPA00114"/>
<keyword evidence="17" id="KW-1185">Reference proteome</keyword>
<dbReference type="InterPro" id="IPR033123">
    <property type="entry name" value="GH11_dom"/>
</dbReference>
<dbReference type="GO" id="GO:0030247">
    <property type="term" value="F:polysaccharide binding"/>
    <property type="evidence" value="ECO:0007669"/>
    <property type="project" value="UniProtKB-UniRule"/>
</dbReference>
<protein>
    <recommendedName>
        <fullName evidence="4 10">Endo-1,4-beta-xylanase</fullName>
        <ecNumber evidence="4 10">3.2.1.8</ecNumber>
    </recommendedName>
</protein>
<dbReference type="InterPro" id="IPR018208">
    <property type="entry name" value="GH11_AS_1"/>
</dbReference>
<dbReference type="SUPFAM" id="SSF49899">
    <property type="entry name" value="Concanavalin A-like lectins/glucanases"/>
    <property type="match status" value="1"/>
</dbReference>
<evidence type="ECO:0000259" key="14">
    <source>
        <dbReference type="PROSITE" id="PS51173"/>
    </source>
</evidence>
<evidence type="ECO:0000256" key="3">
    <source>
        <dbReference type="ARBA" id="ARBA00007792"/>
    </source>
</evidence>
<dbReference type="PROSITE" id="PS00777">
    <property type="entry name" value="GH11_2"/>
    <property type="match status" value="1"/>
</dbReference>
<dbReference type="GO" id="GO:0031176">
    <property type="term" value="F:endo-1,4-beta-xylanase activity"/>
    <property type="evidence" value="ECO:0007669"/>
    <property type="project" value="UniProtKB-UniRule"/>
</dbReference>
<feature type="region of interest" description="Disordered" evidence="12">
    <location>
        <begin position="222"/>
        <end position="257"/>
    </location>
</feature>
<comment type="catalytic activity">
    <reaction evidence="1 10 11">
        <text>Endohydrolysis of (1-&gt;4)-beta-D-xylosidic linkages in xylans.</text>
        <dbReference type="EC" id="3.2.1.8"/>
    </reaction>
</comment>
<name>A0A4P6F4F6_9MICO</name>
<dbReference type="InterPro" id="IPR001137">
    <property type="entry name" value="Glyco_hydro_11"/>
</dbReference>
<evidence type="ECO:0000256" key="5">
    <source>
        <dbReference type="ARBA" id="ARBA00022651"/>
    </source>
</evidence>
<evidence type="ECO:0000256" key="1">
    <source>
        <dbReference type="ARBA" id="ARBA00000681"/>
    </source>
</evidence>
<evidence type="ECO:0000256" key="10">
    <source>
        <dbReference type="PROSITE-ProRule" id="PRU01097"/>
    </source>
</evidence>
<dbReference type="SUPFAM" id="SSF49384">
    <property type="entry name" value="Carbohydrate-binding domain"/>
    <property type="match status" value="1"/>
</dbReference>
<dbReference type="RefSeq" id="WP_129187691.1">
    <property type="nucleotide sequence ID" value="NZ_CP035493.1"/>
</dbReference>
<dbReference type="PANTHER" id="PTHR46828:SF2">
    <property type="entry name" value="ENDO-1,4-BETA-XYLANASE A-RELATED"/>
    <property type="match status" value="1"/>
</dbReference>
<feature type="active site" description="Nucleophile" evidence="10">
    <location>
        <position position="128"/>
    </location>
</feature>
<evidence type="ECO:0000256" key="6">
    <source>
        <dbReference type="ARBA" id="ARBA00022801"/>
    </source>
</evidence>
<evidence type="ECO:0000256" key="2">
    <source>
        <dbReference type="ARBA" id="ARBA00004851"/>
    </source>
</evidence>
<dbReference type="AlphaFoldDB" id="A0A4P6F4F6"/>
<dbReference type="EMBL" id="CP035493">
    <property type="protein sequence ID" value="QAY70185.1"/>
    <property type="molecule type" value="Genomic_DNA"/>
</dbReference>
<dbReference type="InterPro" id="IPR033119">
    <property type="entry name" value="GH11_AS_2"/>
</dbReference>
<feature type="compositionally biased region" description="Gly residues" evidence="12">
    <location>
        <begin position="231"/>
        <end position="245"/>
    </location>
</feature>
<accession>A0A4P6F4F6</accession>
<evidence type="ECO:0000256" key="11">
    <source>
        <dbReference type="RuleBase" id="RU362015"/>
    </source>
</evidence>
<evidence type="ECO:0000256" key="13">
    <source>
        <dbReference type="SAM" id="SignalP"/>
    </source>
</evidence>
<reference evidence="16 17" key="1">
    <citation type="submission" date="2019-01" db="EMBL/GenBank/DDBJ databases">
        <title>Genome sequencing of strain FW10M-9.</title>
        <authorList>
            <person name="Heo J."/>
            <person name="Kim S.-J."/>
            <person name="Kim J.-S."/>
            <person name="Hong S.-B."/>
            <person name="Kwon S.-W."/>
        </authorList>
    </citation>
    <scope>NUCLEOTIDE SEQUENCE [LARGE SCALE GENOMIC DNA]</scope>
    <source>
        <strain evidence="16 17">FW10M-9</strain>
    </source>
</reference>
<sequence length="338" mass="34585">MTKTISTTASRPSSRHGRLTRALAAVGASLAMMVAGVVAAQPAAAIGTGTGSDGGYFYSFWTDSPGTVTMNGGSGGSYSTSWSNTGNFVAGKGWSTGSARTITYSGSFNPSGNAYLAVYGWSHNPLVEYYVVDSWGTYRPTGTNMGTVTTDGGTYDIYKTTRTNAPSIEGTKTFTQYWSVRQSKRVGGTITMANHFNAWASKGMNLGTHDYQIVATEGYQSSGSSNITVGSSGGGTTTPPSGGGTTTPPPSGGCTVSVSKGSDWSDRFNVNLSVSGSSTWKVSIKLASGQTLQSSWSASVSGTSGTLTATPNGSGNSFGITVYKNGNSTVPTATCSTS</sequence>
<dbReference type="InterPro" id="IPR013320">
    <property type="entry name" value="ConA-like_dom_sf"/>
</dbReference>
<dbReference type="PROSITE" id="PS51173">
    <property type="entry name" value="CBM2"/>
    <property type="match status" value="1"/>
</dbReference>
<keyword evidence="13" id="KW-0732">Signal</keyword>
<evidence type="ECO:0000256" key="7">
    <source>
        <dbReference type="ARBA" id="ARBA00023277"/>
    </source>
</evidence>
<evidence type="ECO:0000256" key="9">
    <source>
        <dbReference type="ARBA" id="ARBA00023326"/>
    </source>
</evidence>
<keyword evidence="5 10" id="KW-0858">Xylan degradation</keyword>
<evidence type="ECO:0000313" key="17">
    <source>
        <dbReference type="Proteomes" id="UP000292118"/>
    </source>
</evidence>
<dbReference type="SMART" id="SM00637">
    <property type="entry name" value="CBD_II"/>
    <property type="match status" value="1"/>
</dbReference>
<comment type="similarity">
    <text evidence="3 10 11">Belongs to the glycosyl hydrolase 11 (cellulase G) family.</text>
</comment>
<keyword evidence="8 10" id="KW-0326">Glycosidase</keyword>
<feature type="domain" description="GH11" evidence="15">
    <location>
        <begin position="44"/>
        <end position="230"/>
    </location>
</feature>
<dbReference type="PANTHER" id="PTHR46828">
    <property type="entry name" value="ENDO-1,4-BETA-XYLANASE A-RELATED"/>
    <property type="match status" value="1"/>
</dbReference>
<dbReference type="Pfam" id="PF00457">
    <property type="entry name" value="Glyco_hydro_11"/>
    <property type="match status" value="1"/>
</dbReference>
<dbReference type="Gene3D" id="2.60.40.290">
    <property type="match status" value="1"/>
</dbReference>
<proteinExistence type="inferred from homology"/>
<dbReference type="EC" id="3.2.1.8" evidence="4 10"/>
<dbReference type="PRINTS" id="PR00911">
    <property type="entry name" value="GLHYDRLASE11"/>
</dbReference>
<organism evidence="16 17">
    <name type="scientific">Xylanimonas protaetiae</name>
    <dbReference type="NCBI Taxonomy" id="2509457"/>
    <lineage>
        <taxon>Bacteria</taxon>
        <taxon>Bacillati</taxon>
        <taxon>Actinomycetota</taxon>
        <taxon>Actinomycetes</taxon>
        <taxon>Micrococcales</taxon>
        <taxon>Promicromonosporaceae</taxon>
        <taxon>Xylanimonas</taxon>
    </lineage>
</organism>
<feature type="active site" description="Proton donor" evidence="10">
    <location>
        <position position="217"/>
    </location>
</feature>
<dbReference type="InterPro" id="IPR012291">
    <property type="entry name" value="CBM2_carb-bd_dom_sf"/>
</dbReference>
<dbReference type="PROSITE" id="PS51761">
    <property type="entry name" value="GH11_3"/>
    <property type="match status" value="1"/>
</dbReference>
<evidence type="ECO:0000256" key="12">
    <source>
        <dbReference type="SAM" id="MobiDB-lite"/>
    </source>
</evidence>
<feature type="domain" description="CBM2" evidence="14">
    <location>
        <begin position="247"/>
        <end position="338"/>
    </location>
</feature>
<gene>
    <name evidence="16" type="ORF">ET471_09170</name>
</gene>
<evidence type="ECO:0000313" key="16">
    <source>
        <dbReference type="EMBL" id="QAY70185.1"/>
    </source>
</evidence>
<dbReference type="InterPro" id="IPR008965">
    <property type="entry name" value="CBM2/CBM3_carb-bd_dom_sf"/>
</dbReference>
<keyword evidence="7 10" id="KW-0119">Carbohydrate metabolism</keyword>
<comment type="pathway">
    <text evidence="2 10 11">Glycan degradation; xylan degradation.</text>
</comment>
<keyword evidence="9 10" id="KW-0624">Polysaccharide degradation</keyword>
<dbReference type="Gene3D" id="2.60.120.180">
    <property type="match status" value="1"/>
</dbReference>
<dbReference type="PROSITE" id="PS00776">
    <property type="entry name" value="GH11_1"/>
    <property type="match status" value="1"/>
</dbReference>
<dbReference type="GO" id="GO:0045493">
    <property type="term" value="P:xylan catabolic process"/>
    <property type="evidence" value="ECO:0007669"/>
    <property type="project" value="UniProtKB-UniRule"/>
</dbReference>
<dbReference type="OrthoDB" id="9763050at2"/>
<evidence type="ECO:0000256" key="4">
    <source>
        <dbReference type="ARBA" id="ARBA00012590"/>
    </source>
</evidence>
<keyword evidence="6 10" id="KW-0378">Hydrolase</keyword>
<feature type="signal peptide" evidence="13">
    <location>
        <begin position="1"/>
        <end position="40"/>
    </location>
</feature>
<dbReference type="InterPro" id="IPR001919">
    <property type="entry name" value="CBD2"/>
</dbReference>
<evidence type="ECO:0000259" key="15">
    <source>
        <dbReference type="PROSITE" id="PS51761"/>
    </source>
</evidence>